<sequence>MSSEHNNIIREFNFESLPLPFSAQRHIQVYEDVIYYNDTKLFGNNNSYGKIRVDRIYDAYIMHYKSNKRHILLLLLFFFAFIKLNNAILFFISVYFLCRLILFKKYFIKLEMENGSYFVINFYTWEEDICHEIYDSIDYMLDKRVDDTNIGRYINK</sequence>
<feature type="transmembrane region" description="Helical" evidence="1">
    <location>
        <begin position="71"/>
        <end position="97"/>
    </location>
</feature>
<proteinExistence type="predicted"/>
<protein>
    <submittedName>
        <fullName evidence="2">Uncharacterized protein</fullName>
    </submittedName>
</protein>
<accession>A0A7T4F2N7</accession>
<gene>
    <name evidence="2" type="ORF">I6H45_04465</name>
</gene>
<dbReference type="Proteomes" id="UP000595276">
    <property type="component" value="Chromosome"/>
</dbReference>
<dbReference type="EMBL" id="CP066014">
    <property type="protein sequence ID" value="QQB62734.1"/>
    <property type="molecule type" value="Genomic_DNA"/>
</dbReference>
<evidence type="ECO:0000313" key="3">
    <source>
        <dbReference type="Proteomes" id="UP000595276"/>
    </source>
</evidence>
<organism evidence="2 3">
    <name type="scientific">Anaerococcus vaginalis</name>
    <dbReference type="NCBI Taxonomy" id="33037"/>
    <lineage>
        <taxon>Bacteria</taxon>
        <taxon>Bacillati</taxon>
        <taxon>Bacillota</taxon>
        <taxon>Tissierellia</taxon>
        <taxon>Tissierellales</taxon>
        <taxon>Peptoniphilaceae</taxon>
        <taxon>Anaerococcus</taxon>
    </lineage>
</organism>
<dbReference type="GeneID" id="79021973"/>
<dbReference type="KEGG" id="avg:I6H45_04465"/>
<evidence type="ECO:0000313" key="2">
    <source>
        <dbReference type="EMBL" id="QQB62734.1"/>
    </source>
</evidence>
<reference evidence="2 3" key="1">
    <citation type="submission" date="2020-12" db="EMBL/GenBank/DDBJ databases">
        <title>FDA dAtabase for Regulatory Grade micrObial Sequences (FDA-ARGOS): Supporting development and validation of Infectious Disease Dx tests.</title>
        <authorList>
            <person name="Sproer C."/>
            <person name="Gronow S."/>
            <person name="Severitt S."/>
            <person name="Schroder I."/>
            <person name="Tallon L."/>
            <person name="Sadzewicz L."/>
            <person name="Zhao X."/>
            <person name="Boylan J."/>
            <person name="Ott S."/>
            <person name="Bowen H."/>
            <person name="Vavikolanu K."/>
            <person name="Mehta A."/>
            <person name="Aluvathingal J."/>
            <person name="Nadendla S."/>
            <person name="Lowell S."/>
            <person name="Myers T."/>
            <person name="Yan Y."/>
            <person name="Sichtig H."/>
        </authorList>
    </citation>
    <scope>NUCLEOTIDE SEQUENCE [LARGE SCALE GENOMIC DNA]</scope>
    <source>
        <strain evidence="2 3">FDAARGOS_988</strain>
    </source>
</reference>
<evidence type="ECO:0000256" key="1">
    <source>
        <dbReference type="SAM" id="Phobius"/>
    </source>
</evidence>
<keyword evidence="1" id="KW-0472">Membrane</keyword>
<dbReference type="RefSeq" id="WP_004838731.1">
    <property type="nucleotide sequence ID" value="NZ_CP066014.1"/>
</dbReference>
<name>A0A7T4F2N7_9FIRM</name>
<keyword evidence="1" id="KW-1133">Transmembrane helix</keyword>
<dbReference type="AlphaFoldDB" id="A0A7T4F2N7"/>
<keyword evidence="1" id="KW-0812">Transmembrane</keyword>